<gene>
    <name evidence="1" type="ORF">LZG35_10300</name>
</gene>
<evidence type="ECO:0000313" key="2">
    <source>
        <dbReference type="Proteomes" id="UP001107961"/>
    </source>
</evidence>
<keyword evidence="2" id="KW-1185">Reference proteome</keyword>
<dbReference type="EMBL" id="JAJVKT010000011">
    <property type="protein sequence ID" value="MCE7509027.1"/>
    <property type="molecule type" value="Genomic_DNA"/>
</dbReference>
<dbReference type="Pfam" id="PF13376">
    <property type="entry name" value="OmdA"/>
    <property type="match status" value="1"/>
</dbReference>
<dbReference type="InterPro" id="IPR015018">
    <property type="entry name" value="DUF1905"/>
</dbReference>
<accession>A0A9Q3ZHK3</accession>
<protein>
    <submittedName>
        <fullName evidence="1">YdeI/OmpD-associated family protein</fullName>
    </submittedName>
</protein>
<dbReference type="InterPro" id="IPR037079">
    <property type="entry name" value="AF2212/PG0164-like_sf"/>
</dbReference>
<dbReference type="SUPFAM" id="SSF141694">
    <property type="entry name" value="AF2212/PG0164-like"/>
    <property type="match status" value="1"/>
</dbReference>
<sequence length="183" mass="20313">MTGEDKKSCFDARLLCPRKQGDGEPWAFVILPGEVSAKLPRRGRTSVDATLNGHAFRVLLEPDGRKSHWLRIDQPLMEASGTTFGDVARLEISPVAREPEPEVPEDLREALQAAPEARAVWEATTTLARVDWIHWITTAKQAKTRAKRIDDACDMLASGKKRVCCFDPSGFYSKAIRAPEAVN</sequence>
<dbReference type="Gene3D" id="2.40.30.100">
    <property type="entry name" value="AF2212/PG0164-like"/>
    <property type="match status" value="1"/>
</dbReference>
<dbReference type="RefSeq" id="WP_022995382.1">
    <property type="nucleotide sequence ID" value="NZ_CBDDTQ010000001.1"/>
</dbReference>
<dbReference type="Pfam" id="PF08922">
    <property type="entry name" value="DUF1905"/>
    <property type="match status" value="1"/>
</dbReference>
<organism evidence="1 2">
    <name type="scientific">Alloalcanivorax xenomutans</name>
    <dbReference type="NCBI Taxonomy" id="1094342"/>
    <lineage>
        <taxon>Bacteria</taxon>
        <taxon>Pseudomonadati</taxon>
        <taxon>Pseudomonadota</taxon>
        <taxon>Gammaproteobacteria</taxon>
        <taxon>Oceanospirillales</taxon>
        <taxon>Alcanivoracaceae</taxon>
        <taxon>Alloalcanivorax</taxon>
    </lineage>
</organism>
<dbReference type="GeneID" id="94685957"/>
<dbReference type="AlphaFoldDB" id="A0A9Q3ZHK3"/>
<name>A0A9Q3ZHK3_9GAMM</name>
<comment type="caution">
    <text evidence="1">The sequence shown here is derived from an EMBL/GenBank/DDBJ whole genome shotgun (WGS) entry which is preliminary data.</text>
</comment>
<dbReference type="Proteomes" id="UP001107961">
    <property type="component" value="Unassembled WGS sequence"/>
</dbReference>
<evidence type="ECO:0000313" key="1">
    <source>
        <dbReference type="EMBL" id="MCE7509027.1"/>
    </source>
</evidence>
<dbReference type="KEGG" id="axe:P40_05990"/>
<reference evidence="1" key="1">
    <citation type="submission" date="2022-01" db="EMBL/GenBank/DDBJ databases">
        <authorList>
            <person name="Karlyshev A.V."/>
            <person name="Jaspars M."/>
        </authorList>
    </citation>
    <scope>NUCLEOTIDE SEQUENCE</scope>
    <source>
        <strain evidence="1">AGSA3-2</strain>
    </source>
</reference>
<proteinExistence type="predicted"/>